<evidence type="ECO:0000256" key="4">
    <source>
        <dbReference type="ARBA" id="ARBA00023239"/>
    </source>
</evidence>
<sequence length="545" mass="61835">MNILRLLRTLRYLRPAQIYGRIWFRLYRPRIDTSPHPQLRSPIGAWAPVYWRRSSMISPGKFTFLNVTHEIQDADWDQPSWPKLWRYNLHYFDDLNAVGSNERKAWHQLTLENWIQDNPPGQGTGWEPYPTSLRIVNWIKWSLIGNPLSFQQRQSLAIQVRWLHGRLERHILGNHLLANAKALVFAGVFFEGEEAQHWLNTGLRILGEQLDEQILADGGHFELSPMYQSIVIEDLLDLVHLSSIYEEDLPVNNWVALLPKMIGWLRVMTHPDGRISFFNDAALKVAADIAVLEKYAASLNIKIVPTAMAPYLLLKDSGYLRSTLGPAVMLVDIAPVGPSYLPAHGHADTLSFELSLFGRRLLVNSGTSCYGIGSERERQRGTAAHNTLLVDNSDSSEVWAGFRVGRRAEPKLLELAYVPNSQSVDALTVRGSHNGYMYLSGQPEHQRSWQLSASDLLISDTVHGDVDSAQARYHLHPDWIVEMNGNLGVIKECDQIVVEIEVLRGRPHLESGLYHPEFGVSIPNQCLCVDADNNGQAEIIFRWQS</sequence>
<keyword evidence="8" id="KW-1185">Reference proteome</keyword>
<feature type="domain" description="Heparin-sulfate lyase N-terminal" evidence="6">
    <location>
        <begin position="104"/>
        <end position="286"/>
    </location>
</feature>
<proteinExistence type="predicted"/>
<evidence type="ECO:0000313" key="8">
    <source>
        <dbReference type="Proteomes" id="UP000253769"/>
    </source>
</evidence>
<dbReference type="OrthoDB" id="9763014at2"/>
<dbReference type="PANTHER" id="PTHR39210">
    <property type="entry name" value="HEPARIN-SULFATE LYASE"/>
    <property type="match status" value="1"/>
</dbReference>
<organism evidence="7 8">
    <name type="scientific">Motiliproteus coralliicola</name>
    <dbReference type="NCBI Taxonomy" id="2283196"/>
    <lineage>
        <taxon>Bacteria</taxon>
        <taxon>Pseudomonadati</taxon>
        <taxon>Pseudomonadota</taxon>
        <taxon>Gammaproteobacteria</taxon>
        <taxon>Oceanospirillales</taxon>
        <taxon>Oceanospirillaceae</taxon>
        <taxon>Motiliproteus</taxon>
    </lineage>
</organism>
<keyword evidence="3" id="KW-0574">Periplasm</keyword>
<dbReference type="AlphaFoldDB" id="A0A369WNB7"/>
<dbReference type="GO" id="GO:0016829">
    <property type="term" value="F:lyase activity"/>
    <property type="evidence" value="ECO:0007669"/>
    <property type="project" value="UniProtKB-KW"/>
</dbReference>
<comment type="caution">
    <text evidence="7">The sequence shown here is derived from an EMBL/GenBank/DDBJ whole genome shotgun (WGS) entry which is preliminary data.</text>
</comment>
<evidence type="ECO:0000256" key="2">
    <source>
        <dbReference type="ARBA" id="ARBA00022729"/>
    </source>
</evidence>
<dbReference type="EMBL" id="QQOH01000002">
    <property type="protein sequence ID" value="RDE22991.1"/>
    <property type="molecule type" value="Genomic_DNA"/>
</dbReference>
<feature type="domain" description="Heparinase II/III-like C-terminal" evidence="5">
    <location>
        <begin position="313"/>
        <end position="525"/>
    </location>
</feature>
<evidence type="ECO:0000256" key="3">
    <source>
        <dbReference type="ARBA" id="ARBA00022764"/>
    </source>
</evidence>
<dbReference type="InterPro" id="IPR031680">
    <property type="entry name" value="Hepar_II_III_N"/>
</dbReference>
<dbReference type="InterPro" id="IPR008929">
    <property type="entry name" value="Chondroitin_lyas"/>
</dbReference>
<keyword evidence="2" id="KW-0732">Signal</keyword>
<accession>A0A369WNB7</accession>
<keyword evidence="4" id="KW-0456">Lyase</keyword>
<dbReference type="InterPro" id="IPR012480">
    <property type="entry name" value="Hepar_II_III_C"/>
</dbReference>
<dbReference type="Pfam" id="PF07940">
    <property type="entry name" value="Hepar_II_III_C"/>
    <property type="match status" value="1"/>
</dbReference>
<protein>
    <submittedName>
        <fullName evidence="7">Heparinase</fullName>
    </submittedName>
</protein>
<dbReference type="Gene3D" id="2.70.98.70">
    <property type="match status" value="1"/>
</dbReference>
<dbReference type="Gene3D" id="1.50.10.100">
    <property type="entry name" value="Chondroitin AC/alginate lyase"/>
    <property type="match status" value="1"/>
</dbReference>
<evidence type="ECO:0000256" key="1">
    <source>
        <dbReference type="ARBA" id="ARBA00004418"/>
    </source>
</evidence>
<dbReference type="Pfam" id="PF16889">
    <property type="entry name" value="Hepar_II_III_N"/>
    <property type="match status" value="1"/>
</dbReference>
<name>A0A369WNB7_9GAMM</name>
<dbReference type="PANTHER" id="PTHR39210:SF1">
    <property type="entry name" value="HEPARIN-SULFATE LYASE"/>
    <property type="match status" value="1"/>
</dbReference>
<dbReference type="Proteomes" id="UP000253769">
    <property type="component" value="Unassembled WGS sequence"/>
</dbReference>
<dbReference type="GO" id="GO:0042597">
    <property type="term" value="C:periplasmic space"/>
    <property type="evidence" value="ECO:0007669"/>
    <property type="project" value="UniProtKB-SubCell"/>
</dbReference>
<dbReference type="SUPFAM" id="SSF48230">
    <property type="entry name" value="Chondroitin AC/alginate lyase"/>
    <property type="match status" value="1"/>
</dbReference>
<evidence type="ECO:0000259" key="5">
    <source>
        <dbReference type="Pfam" id="PF07940"/>
    </source>
</evidence>
<reference evidence="7 8" key="1">
    <citation type="submission" date="2018-07" db="EMBL/GenBank/DDBJ databases">
        <title>Motiliproteus coralliicola sp. nov., a bacterium isolated from Coral.</title>
        <authorList>
            <person name="Wang G."/>
        </authorList>
    </citation>
    <scope>NUCLEOTIDE SEQUENCE [LARGE SCALE GENOMIC DNA]</scope>
    <source>
        <strain evidence="7 8">C34</strain>
    </source>
</reference>
<evidence type="ECO:0000313" key="7">
    <source>
        <dbReference type="EMBL" id="RDE22991.1"/>
    </source>
</evidence>
<gene>
    <name evidence="7" type="ORF">DV711_10620</name>
</gene>
<comment type="subcellular location">
    <subcellularLocation>
        <location evidence="1">Periplasm</location>
    </subcellularLocation>
</comment>
<evidence type="ECO:0000259" key="6">
    <source>
        <dbReference type="Pfam" id="PF16889"/>
    </source>
</evidence>